<sequence length="312" mass="36971">MNINKAIYKSEQLVSLYGEQQNEGLLEESKKLNRGIDSKAYLSTIKYLYLYQYYKTSQTFPSWYSTLMQKKINDLYDYFEKTFANIINKHGKVDEELESFLSRRVVWLYKGNFRVYPTSPVDYLPLELRLKVYVYLYGEEDDPKASCHLRNRIAVTLAKLGHLDLANLFSIYNWLMAQGINTHFAKSSNLKTTLSQLKHANEYNKKLQQEGQSVPLVTELCFYFTKLLNRQLMKYDRANVAMIDLVAFYYKQYPQLEQLSLPFKTYLRTKDMKELRDKVEQKRGEFIKATNEFTSLIEDQVTLYNFILRICI</sequence>
<proteinExistence type="predicted"/>
<reference evidence="1 2" key="1">
    <citation type="journal article" date="2019" name="Nat. Med.">
        <title>A library of human gut bacterial isolates paired with longitudinal multiomics data enables mechanistic microbiome research.</title>
        <authorList>
            <person name="Poyet M."/>
            <person name="Groussin M."/>
            <person name="Gibbons S.M."/>
            <person name="Avila-Pacheco J."/>
            <person name="Jiang X."/>
            <person name="Kearney S.M."/>
            <person name="Perrotta A.R."/>
            <person name="Berdy B."/>
            <person name="Zhao S."/>
            <person name="Lieberman T.D."/>
            <person name="Swanson P.K."/>
            <person name="Smith M."/>
            <person name="Roesemann S."/>
            <person name="Alexander J.E."/>
            <person name="Rich S.A."/>
            <person name="Livny J."/>
            <person name="Vlamakis H."/>
            <person name="Clish C."/>
            <person name="Bullock K."/>
            <person name="Deik A."/>
            <person name="Scott J."/>
            <person name="Pierce K.A."/>
            <person name="Xavier R.J."/>
            <person name="Alm E.J."/>
        </authorList>
    </citation>
    <scope>NUCLEOTIDE SEQUENCE [LARGE SCALE GENOMIC DNA]</scope>
    <source>
        <strain evidence="1 2">BIOML-A198</strain>
    </source>
</reference>
<organism evidence="1 2">
    <name type="scientific">Turicibacter sanguinis</name>
    <dbReference type="NCBI Taxonomy" id="154288"/>
    <lineage>
        <taxon>Bacteria</taxon>
        <taxon>Bacillati</taxon>
        <taxon>Bacillota</taxon>
        <taxon>Erysipelotrichia</taxon>
        <taxon>Erysipelotrichales</taxon>
        <taxon>Turicibacteraceae</taxon>
        <taxon>Turicibacter</taxon>
    </lineage>
</organism>
<dbReference type="AlphaFoldDB" id="A0A9X4XCY8"/>
<accession>A0A9X4XCY8</accession>
<dbReference type="EMBL" id="WMQE01000011">
    <property type="protein sequence ID" value="MTK21064.1"/>
    <property type="molecule type" value="Genomic_DNA"/>
</dbReference>
<comment type="caution">
    <text evidence="1">The sequence shown here is derived from an EMBL/GenBank/DDBJ whole genome shotgun (WGS) entry which is preliminary data.</text>
</comment>
<protein>
    <submittedName>
        <fullName evidence="1">Uncharacterized protein</fullName>
    </submittedName>
</protein>
<dbReference type="Proteomes" id="UP000487649">
    <property type="component" value="Unassembled WGS sequence"/>
</dbReference>
<name>A0A9X4XCY8_9FIRM</name>
<gene>
    <name evidence="1" type="ORF">GMA92_06490</name>
</gene>
<dbReference type="RefSeq" id="WP_006783683.1">
    <property type="nucleotide sequence ID" value="NZ_JAMQUV010000003.1"/>
</dbReference>
<evidence type="ECO:0000313" key="2">
    <source>
        <dbReference type="Proteomes" id="UP000487649"/>
    </source>
</evidence>
<evidence type="ECO:0000313" key="1">
    <source>
        <dbReference type="EMBL" id="MTK21064.1"/>
    </source>
</evidence>